<sequence>MPVLVENTLTVRPVAGRIGADISGVDLSRPLSPEEVPDGRESELISGRPFTADHRVVVSA</sequence>
<comment type="caution">
    <text evidence="1">The sequence shown here is derived from an EMBL/GenBank/DDBJ whole genome shotgun (WGS) entry which is preliminary data.</text>
</comment>
<name>A0A917VC88_9ACTN</name>
<protein>
    <submittedName>
        <fullName evidence="1">Uncharacterized protein</fullName>
    </submittedName>
</protein>
<dbReference type="EMBL" id="BMPQ01000004">
    <property type="protein sequence ID" value="GGK60600.1"/>
    <property type="molecule type" value="Genomic_DNA"/>
</dbReference>
<proteinExistence type="predicted"/>
<gene>
    <name evidence="1" type="ORF">GCM10010094_21240</name>
</gene>
<evidence type="ECO:0000313" key="1">
    <source>
        <dbReference type="EMBL" id="GGK60600.1"/>
    </source>
</evidence>
<reference evidence="1" key="2">
    <citation type="submission" date="2020-09" db="EMBL/GenBank/DDBJ databases">
        <authorList>
            <person name="Sun Q."/>
            <person name="Ohkuma M."/>
        </authorList>
    </citation>
    <scope>NUCLEOTIDE SEQUENCE</scope>
    <source>
        <strain evidence="1">JCM 3035</strain>
    </source>
</reference>
<dbReference type="RefSeq" id="WP_189321616.1">
    <property type="nucleotide sequence ID" value="NZ_BMPQ01000004.1"/>
</dbReference>
<dbReference type="AlphaFoldDB" id="A0A917VC88"/>
<reference evidence="1" key="1">
    <citation type="journal article" date="2014" name="Int. J. Syst. Evol. Microbiol.">
        <title>Complete genome sequence of Corynebacterium casei LMG S-19264T (=DSM 44701T), isolated from a smear-ripened cheese.</title>
        <authorList>
            <consortium name="US DOE Joint Genome Institute (JGI-PGF)"/>
            <person name="Walter F."/>
            <person name="Albersmeier A."/>
            <person name="Kalinowski J."/>
            <person name="Ruckert C."/>
        </authorList>
    </citation>
    <scope>NUCLEOTIDE SEQUENCE</scope>
    <source>
        <strain evidence="1">JCM 3035</strain>
    </source>
</reference>
<evidence type="ECO:0000313" key="2">
    <source>
        <dbReference type="Proteomes" id="UP000637788"/>
    </source>
</evidence>
<keyword evidence="2" id="KW-1185">Reference proteome</keyword>
<dbReference type="Proteomes" id="UP000637788">
    <property type="component" value="Unassembled WGS sequence"/>
</dbReference>
<organism evidence="1 2">
    <name type="scientific">Streptomyces flaveus</name>
    <dbReference type="NCBI Taxonomy" id="66370"/>
    <lineage>
        <taxon>Bacteria</taxon>
        <taxon>Bacillati</taxon>
        <taxon>Actinomycetota</taxon>
        <taxon>Actinomycetes</taxon>
        <taxon>Kitasatosporales</taxon>
        <taxon>Streptomycetaceae</taxon>
        <taxon>Streptomyces</taxon>
        <taxon>Streptomyces aurantiacus group</taxon>
    </lineage>
</organism>
<accession>A0A917VC88</accession>